<dbReference type="Gene3D" id="3.40.960.10">
    <property type="entry name" value="VSR Endonuclease"/>
    <property type="match status" value="1"/>
</dbReference>
<gene>
    <name evidence="6" type="ORF">S01H1_68565</name>
</gene>
<sequence length="104" mass="12538">MTDVHTPEQRKYNMSQIRGKNTKPEVKLRKYLFSKGIRGYRLYYKLLGKPDLVFTKQKIVVFVDGCFWHKCPKCFIQPENNKEFWKKKIKGNVERDKKVNKLLK</sequence>
<name>X0WQ76_9ZZZZ</name>
<keyword evidence="4" id="KW-0378">Hydrolase</keyword>
<dbReference type="EMBL" id="BARS01045473">
    <property type="protein sequence ID" value="GAG33124.1"/>
    <property type="molecule type" value="Genomic_DNA"/>
</dbReference>
<organism evidence="6">
    <name type="scientific">marine sediment metagenome</name>
    <dbReference type="NCBI Taxonomy" id="412755"/>
    <lineage>
        <taxon>unclassified sequences</taxon>
        <taxon>metagenomes</taxon>
        <taxon>ecological metagenomes</taxon>
    </lineage>
</organism>
<evidence type="ECO:0000256" key="4">
    <source>
        <dbReference type="ARBA" id="ARBA00022801"/>
    </source>
</evidence>
<dbReference type="NCBIfam" id="TIGR00632">
    <property type="entry name" value="vsr"/>
    <property type="match status" value="1"/>
</dbReference>
<evidence type="ECO:0000256" key="3">
    <source>
        <dbReference type="ARBA" id="ARBA00022763"/>
    </source>
</evidence>
<keyword evidence="2" id="KW-0255">Endonuclease</keyword>
<evidence type="ECO:0000256" key="2">
    <source>
        <dbReference type="ARBA" id="ARBA00022759"/>
    </source>
</evidence>
<comment type="caution">
    <text evidence="6">The sequence shown here is derived from an EMBL/GenBank/DDBJ whole genome shotgun (WGS) entry which is preliminary data.</text>
</comment>
<evidence type="ECO:0008006" key="7">
    <source>
        <dbReference type="Google" id="ProtNLM"/>
    </source>
</evidence>
<dbReference type="GO" id="GO:0006298">
    <property type="term" value="P:mismatch repair"/>
    <property type="evidence" value="ECO:0007669"/>
    <property type="project" value="InterPro"/>
</dbReference>
<dbReference type="InterPro" id="IPR011335">
    <property type="entry name" value="Restrct_endonuc-II-like"/>
</dbReference>
<keyword evidence="3" id="KW-0227">DNA damage</keyword>
<evidence type="ECO:0000256" key="1">
    <source>
        <dbReference type="ARBA" id="ARBA00022722"/>
    </source>
</evidence>
<evidence type="ECO:0000313" key="6">
    <source>
        <dbReference type="EMBL" id="GAG33124.1"/>
    </source>
</evidence>
<accession>X0WQ76</accession>
<evidence type="ECO:0000256" key="5">
    <source>
        <dbReference type="ARBA" id="ARBA00023204"/>
    </source>
</evidence>
<dbReference type="SUPFAM" id="SSF52980">
    <property type="entry name" value="Restriction endonuclease-like"/>
    <property type="match status" value="1"/>
</dbReference>
<dbReference type="Pfam" id="PF03852">
    <property type="entry name" value="Vsr"/>
    <property type="match status" value="1"/>
</dbReference>
<dbReference type="GO" id="GO:0004519">
    <property type="term" value="F:endonuclease activity"/>
    <property type="evidence" value="ECO:0007669"/>
    <property type="project" value="UniProtKB-KW"/>
</dbReference>
<keyword evidence="1" id="KW-0540">Nuclease</keyword>
<dbReference type="GO" id="GO:0016787">
    <property type="term" value="F:hydrolase activity"/>
    <property type="evidence" value="ECO:0007669"/>
    <property type="project" value="UniProtKB-KW"/>
</dbReference>
<proteinExistence type="predicted"/>
<reference evidence="6" key="1">
    <citation type="journal article" date="2014" name="Front. Microbiol.">
        <title>High frequency of phylogenetically diverse reductive dehalogenase-homologous genes in deep subseafloor sedimentary metagenomes.</title>
        <authorList>
            <person name="Kawai M."/>
            <person name="Futagami T."/>
            <person name="Toyoda A."/>
            <person name="Takaki Y."/>
            <person name="Nishi S."/>
            <person name="Hori S."/>
            <person name="Arai W."/>
            <person name="Tsubouchi T."/>
            <person name="Morono Y."/>
            <person name="Uchiyama I."/>
            <person name="Ito T."/>
            <person name="Fujiyama A."/>
            <person name="Inagaki F."/>
            <person name="Takami H."/>
        </authorList>
    </citation>
    <scope>NUCLEOTIDE SEQUENCE</scope>
    <source>
        <strain evidence="6">Expedition CK06-06</strain>
    </source>
</reference>
<dbReference type="InterPro" id="IPR004603">
    <property type="entry name" value="DNA_mismatch_endonuc_vsr"/>
</dbReference>
<keyword evidence="5" id="KW-0234">DNA repair</keyword>
<feature type="non-terminal residue" evidence="6">
    <location>
        <position position="104"/>
    </location>
</feature>
<dbReference type="AlphaFoldDB" id="X0WQ76"/>
<dbReference type="CDD" id="cd00221">
    <property type="entry name" value="Vsr"/>
    <property type="match status" value="1"/>
</dbReference>
<protein>
    <recommendedName>
        <fullName evidence="7">DUF559 domain-containing protein</fullName>
    </recommendedName>
</protein>